<gene>
    <name evidence="1" type="ORF">C7B77_04690</name>
</gene>
<dbReference type="RefSeq" id="WP_106300805.1">
    <property type="nucleotide sequence ID" value="NZ_PVWO01000034.1"/>
</dbReference>
<proteinExistence type="predicted"/>
<reference evidence="1 2" key="1">
    <citation type="submission" date="2018-03" db="EMBL/GenBank/DDBJ databases">
        <title>The ancient ancestry and fast evolution of plastids.</title>
        <authorList>
            <person name="Moore K.R."/>
            <person name="Magnabosco C."/>
            <person name="Momper L."/>
            <person name="Gold D.A."/>
            <person name="Bosak T."/>
            <person name="Fournier G.P."/>
        </authorList>
    </citation>
    <scope>NUCLEOTIDE SEQUENCE [LARGE SCALE GENOMIC DNA]</scope>
    <source>
        <strain evidence="1 2">CCALA 037</strain>
    </source>
</reference>
<comment type="caution">
    <text evidence="1">The sequence shown here is derived from an EMBL/GenBank/DDBJ whole genome shotgun (WGS) entry which is preliminary data.</text>
</comment>
<organism evidence="1 2">
    <name type="scientific">Chamaesiphon polymorphus CCALA 037</name>
    <dbReference type="NCBI Taxonomy" id="2107692"/>
    <lineage>
        <taxon>Bacteria</taxon>
        <taxon>Bacillati</taxon>
        <taxon>Cyanobacteriota</taxon>
        <taxon>Cyanophyceae</taxon>
        <taxon>Gomontiellales</taxon>
        <taxon>Chamaesiphonaceae</taxon>
        <taxon>Chamaesiphon</taxon>
    </lineage>
</organism>
<evidence type="ECO:0000313" key="1">
    <source>
        <dbReference type="EMBL" id="PSB58480.1"/>
    </source>
</evidence>
<evidence type="ECO:0000313" key="2">
    <source>
        <dbReference type="Proteomes" id="UP000238937"/>
    </source>
</evidence>
<sequence length="65" mass="7545">MSNKPIPDPEKVKKTVRELRALCRQFDLLNFQLEELTAYVDAEIRKSPLTAYRLGKTPQPTVDRD</sequence>
<dbReference type="Proteomes" id="UP000238937">
    <property type="component" value="Unassembled WGS sequence"/>
</dbReference>
<dbReference type="OrthoDB" id="574284at2"/>
<accession>A0A2T1GKV3</accession>
<name>A0A2T1GKV3_9CYAN</name>
<protein>
    <submittedName>
        <fullName evidence="1">Uncharacterized protein</fullName>
    </submittedName>
</protein>
<keyword evidence="2" id="KW-1185">Reference proteome</keyword>
<dbReference type="EMBL" id="PVWO01000034">
    <property type="protein sequence ID" value="PSB58480.1"/>
    <property type="molecule type" value="Genomic_DNA"/>
</dbReference>
<dbReference type="AlphaFoldDB" id="A0A2T1GKV3"/>